<proteinExistence type="predicted"/>
<gene>
    <name evidence="1" type="ORF">NIES592_17970</name>
</gene>
<comment type="caution">
    <text evidence="1">The sequence shown here is derived from an EMBL/GenBank/DDBJ whole genome shotgun (WGS) entry which is preliminary data.</text>
</comment>
<dbReference type="EMBL" id="MRCA01000011">
    <property type="protein sequence ID" value="OKH12398.1"/>
    <property type="molecule type" value="Genomic_DNA"/>
</dbReference>
<protein>
    <submittedName>
        <fullName evidence="1">Uncharacterized protein</fullName>
    </submittedName>
</protein>
<name>A0A1U7GW14_9CYAN</name>
<sequence>MAIAYSLEQNQDLIHLWKCNNFLYFLSQTSKLAIAEFDSEFATAYFLPIKISNDVMRITFLCQRRAKMRLH</sequence>
<dbReference type="AlphaFoldDB" id="A0A1U7GW14"/>
<keyword evidence="2" id="KW-1185">Reference proteome</keyword>
<dbReference type="Proteomes" id="UP000186391">
    <property type="component" value="Unassembled WGS sequence"/>
</dbReference>
<organism evidence="1 2">
    <name type="scientific">Fischerella major NIES-592</name>
    <dbReference type="NCBI Taxonomy" id="210994"/>
    <lineage>
        <taxon>Bacteria</taxon>
        <taxon>Bacillati</taxon>
        <taxon>Cyanobacteriota</taxon>
        <taxon>Cyanophyceae</taxon>
        <taxon>Nostocales</taxon>
        <taxon>Hapalosiphonaceae</taxon>
        <taxon>Fischerella</taxon>
    </lineage>
</organism>
<evidence type="ECO:0000313" key="1">
    <source>
        <dbReference type="EMBL" id="OKH12398.1"/>
    </source>
</evidence>
<reference evidence="1 2" key="1">
    <citation type="submission" date="2016-11" db="EMBL/GenBank/DDBJ databases">
        <title>Draft Genome Sequences of Nine Cyanobacterial Strains from Diverse Habitats.</title>
        <authorList>
            <person name="Zhu T."/>
            <person name="Hou S."/>
            <person name="Lu X."/>
            <person name="Hess W.R."/>
        </authorList>
    </citation>
    <scope>NUCLEOTIDE SEQUENCE [LARGE SCALE GENOMIC DNA]</scope>
    <source>
        <strain evidence="1 2">NIES-592</strain>
    </source>
</reference>
<accession>A0A1U7GW14</accession>
<evidence type="ECO:0000313" key="2">
    <source>
        <dbReference type="Proteomes" id="UP000186391"/>
    </source>
</evidence>